<proteinExistence type="inferred from homology"/>
<dbReference type="Pfam" id="PF13561">
    <property type="entry name" value="adh_short_C2"/>
    <property type="match status" value="1"/>
</dbReference>
<evidence type="ECO:0000313" key="5">
    <source>
        <dbReference type="EMBL" id="KAJ7032185.1"/>
    </source>
</evidence>
<evidence type="ECO:0000256" key="3">
    <source>
        <dbReference type="ARBA" id="ARBA00023002"/>
    </source>
</evidence>
<dbReference type="InterPro" id="IPR002347">
    <property type="entry name" value="SDR_fam"/>
</dbReference>
<keyword evidence="3" id="KW-0560">Oxidoreductase</keyword>
<dbReference type="InterPro" id="IPR036291">
    <property type="entry name" value="NAD(P)-bd_dom_sf"/>
</dbReference>
<sequence>MAETHSLYAQKLFNTHGMVALVTGGGTGIGLMAAQALAANGARVYITGRRMDALENAATTHTPSSKGELIPLGPCDVTSKEDLERLVAALSEREDHLDVLITASGISGTKAEPDASDADELKATLWEKESVEAWDDVFRTNVTGVYFSTVAFLPLLQASSAAAGQFAASVIVISSMSGLMSHAQGHFSYNAAKGATVQLAKMMSAEFEKVGVRVNQIAPGYFPTEMTMGKSDERQKTEMPHEKVQEKGHVPLERPGEEEEMAQAVLLLAKNRYVNGECLIVDGGTMLKVPSR</sequence>
<gene>
    <name evidence="5" type="ORF">C8F04DRAFT_1040686</name>
</gene>
<evidence type="ECO:0000256" key="2">
    <source>
        <dbReference type="ARBA" id="ARBA00022857"/>
    </source>
</evidence>
<keyword evidence="6" id="KW-1185">Reference proteome</keyword>
<evidence type="ECO:0008006" key="7">
    <source>
        <dbReference type="Google" id="ProtNLM"/>
    </source>
</evidence>
<dbReference type="PRINTS" id="PR00081">
    <property type="entry name" value="GDHRDH"/>
</dbReference>
<dbReference type="AlphaFoldDB" id="A0AAD6STA1"/>
<dbReference type="GO" id="GO:0016491">
    <property type="term" value="F:oxidoreductase activity"/>
    <property type="evidence" value="ECO:0007669"/>
    <property type="project" value="UniProtKB-KW"/>
</dbReference>
<reference evidence="5" key="1">
    <citation type="submission" date="2023-03" db="EMBL/GenBank/DDBJ databases">
        <title>Massive genome expansion in bonnet fungi (Mycena s.s.) driven by repeated elements and novel gene families across ecological guilds.</title>
        <authorList>
            <consortium name="Lawrence Berkeley National Laboratory"/>
            <person name="Harder C.B."/>
            <person name="Miyauchi S."/>
            <person name="Viragh M."/>
            <person name="Kuo A."/>
            <person name="Thoen E."/>
            <person name="Andreopoulos B."/>
            <person name="Lu D."/>
            <person name="Skrede I."/>
            <person name="Drula E."/>
            <person name="Henrissat B."/>
            <person name="Morin E."/>
            <person name="Kohler A."/>
            <person name="Barry K."/>
            <person name="LaButti K."/>
            <person name="Morin E."/>
            <person name="Salamov A."/>
            <person name="Lipzen A."/>
            <person name="Mereny Z."/>
            <person name="Hegedus B."/>
            <person name="Baldrian P."/>
            <person name="Stursova M."/>
            <person name="Weitz H."/>
            <person name="Taylor A."/>
            <person name="Grigoriev I.V."/>
            <person name="Nagy L.G."/>
            <person name="Martin F."/>
            <person name="Kauserud H."/>
        </authorList>
    </citation>
    <scope>NUCLEOTIDE SEQUENCE</scope>
    <source>
        <strain evidence="5">CBHHK200</strain>
    </source>
</reference>
<dbReference type="EMBL" id="JARJCM010000075">
    <property type="protein sequence ID" value="KAJ7032185.1"/>
    <property type="molecule type" value="Genomic_DNA"/>
</dbReference>
<dbReference type="Proteomes" id="UP001218188">
    <property type="component" value="Unassembled WGS sequence"/>
</dbReference>
<name>A0AAD6STA1_9AGAR</name>
<feature type="region of interest" description="Disordered" evidence="4">
    <location>
        <begin position="225"/>
        <end position="248"/>
    </location>
</feature>
<dbReference type="Gene3D" id="3.40.50.720">
    <property type="entry name" value="NAD(P)-binding Rossmann-like Domain"/>
    <property type="match status" value="1"/>
</dbReference>
<organism evidence="5 6">
    <name type="scientific">Mycena alexandri</name>
    <dbReference type="NCBI Taxonomy" id="1745969"/>
    <lineage>
        <taxon>Eukaryota</taxon>
        <taxon>Fungi</taxon>
        <taxon>Dikarya</taxon>
        <taxon>Basidiomycota</taxon>
        <taxon>Agaricomycotina</taxon>
        <taxon>Agaricomycetes</taxon>
        <taxon>Agaricomycetidae</taxon>
        <taxon>Agaricales</taxon>
        <taxon>Marasmiineae</taxon>
        <taxon>Mycenaceae</taxon>
        <taxon>Mycena</taxon>
    </lineage>
</organism>
<accession>A0AAD6STA1</accession>
<dbReference type="InterPro" id="IPR052178">
    <property type="entry name" value="Sec_Metab_Biosynth_SDR"/>
</dbReference>
<feature type="compositionally biased region" description="Basic and acidic residues" evidence="4">
    <location>
        <begin position="230"/>
        <end position="248"/>
    </location>
</feature>
<dbReference type="PANTHER" id="PTHR43618">
    <property type="entry name" value="7-ALPHA-HYDROXYSTEROID DEHYDROGENASE"/>
    <property type="match status" value="1"/>
</dbReference>
<comment type="caution">
    <text evidence="5">The sequence shown here is derived from an EMBL/GenBank/DDBJ whole genome shotgun (WGS) entry which is preliminary data.</text>
</comment>
<protein>
    <recommendedName>
        <fullName evidence="7">NAD(P)-binding protein</fullName>
    </recommendedName>
</protein>
<comment type="similarity">
    <text evidence="1">Belongs to the short-chain dehydrogenases/reductases (SDR) family.</text>
</comment>
<dbReference type="SUPFAM" id="SSF51735">
    <property type="entry name" value="NAD(P)-binding Rossmann-fold domains"/>
    <property type="match status" value="1"/>
</dbReference>
<evidence type="ECO:0000256" key="4">
    <source>
        <dbReference type="SAM" id="MobiDB-lite"/>
    </source>
</evidence>
<evidence type="ECO:0000313" key="6">
    <source>
        <dbReference type="Proteomes" id="UP001218188"/>
    </source>
</evidence>
<dbReference type="FunFam" id="3.40.50.720:FF:000084">
    <property type="entry name" value="Short-chain dehydrogenase reductase"/>
    <property type="match status" value="1"/>
</dbReference>
<keyword evidence="2" id="KW-0521">NADP</keyword>
<evidence type="ECO:0000256" key="1">
    <source>
        <dbReference type="ARBA" id="ARBA00006484"/>
    </source>
</evidence>
<dbReference type="PANTHER" id="PTHR43618:SF1">
    <property type="entry name" value="SHORT CHAIN DEHYDROGENASE_REDUCTASE"/>
    <property type="match status" value="1"/>
</dbReference>